<protein>
    <recommendedName>
        <fullName evidence="4">Secreted protein</fullName>
    </recommendedName>
</protein>
<keyword evidence="1" id="KW-0472">Membrane</keyword>
<organism evidence="2 3">
    <name type="scientific">Mycolicibacterium pallens</name>
    <dbReference type="NCBI Taxonomy" id="370524"/>
    <lineage>
        <taxon>Bacteria</taxon>
        <taxon>Bacillati</taxon>
        <taxon>Actinomycetota</taxon>
        <taxon>Actinomycetes</taxon>
        <taxon>Mycobacteriales</taxon>
        <taxon>Mycobacteriaceae</taxon>
        <taxon>Mycolicibacterium</taxon>
    </lineage>
</organism>
<keyword evidence="1" id="KW-0812">Transmembrane</keyword>
<gene>
    <name evidence="2" type="ORF">K0O64_13135</name>
</gene>
<keyword evidence="3" id="KW-1185">Reference proteome</keyword>
<evidence type="ECO:0000313" key="3">
    <source>
        <dbReference type="Proteomes" id="UP000825367"/>
    </source>
</evidence>
<proteinExistence type="predicted"/>
<evidence type="ECO:0000313" key="2">
    <source>
        <dbReference type="EMBL" id="QYL19337.1"/>
    </source>
</evidence>
<feature type="transmembrane region" description="Helical" evidence="1">
    <location>
        <begin position="6"/>
        <end position="31"/>
    </location>
</feature>
<sequence length="218" mass="22138">MTAAVVALAIFGVVVIGVVVTATVGVAGLAVSVKGGFTVSSVAVAVAVVPSLGDVVDSAASDELATVTDGVDVVTPAPEVVVALEPDPLAAGEVRGALVDCLLAGCFRADPAVELPRVGFEDVPESLVEVAFGAESDEPASAEADATPCPAATVRPTPTAAAKIPLRAACLPMCTEGFRWRAAFFRWRPPRFLELTNSPAHPNCDETHGAAARETHAT</sequence>
<evidence type="ECO:0008006" key="4">
    <source>
        <dbReference type="Google" id="ProtNLM"/>
    </source>
</evidence>
<name>A0ABX8VNF0_9MYCO</name>
<accession>A0ABX8VNF0</accession>
<dbReference type="EMBL" id="CP080333">
    <property type="protein sequence ID" value="QYL19337.1"/>
    <property type="molecule type" value="Genomic_DNA"/>
</dbReference>
<reference evidence="2 3" key="1">
    <citation type="submission" date="2021-07" db="EMBL/GenBank/DDBJ databases">
        <title>Whole genome sequencing of non-tuberculosis mycobacteria type-strains.</title>
        <authorList>
            <person name="Igarashi Y."/>
            <person name="Osugi A."/>
            <person name="Mitarai S."/>
        </authorList>
    </citation>
    <scope>NUCLEOTIDE SEQUENCE [LARGE SCALE GENOMIC DNA]</scope>
    <source>
        <strain evidence="2 3">JCM 16370</strain>
    </source>
</reference>
<dbReference type="Proteomes" id="UP000825367">
    <property type="component" value="Chromosome"/>
</dbReference>
<keyword evidence="1" id="KW-1133">Transmembrane helix</keyword>
<dbReference type="RefSeq" id="WP_125477432.1">
    <property type="nucleotide sequence ID" value="NZ_BAAAVX010000042.1"/>
</dbReference>
<evidence type="ECO:0000256" key="1">
    <source>
        <dbReference type="SAM" id="Phobius"/>
    </source>
</evidence>